<dbReference type="RefSeq" id="WP_093047404.1">
    <property type="nucleotide sequence ID" value="NZ_FOGT01000002.1"/>
</dbReference>
<evidence type="ECO:0000256" key="1">
    <source>
        <dbReference type="ARBA" id="ARBA00000085"/>
    </source>
</evidence>
<dbReference type="PANTHER" id="PTHR45453:SF1">
    <property type="entry name" value="PHOSPHATE REGULON SENSOR PROTEIN PHOR"/>
    <property type="match status" value="1"/>
</dbReference>
<dbReference type="EC" id="2.7.13.3" evidence="3"/>
<feature type="transmembrane region" description="Helical" evidence="10">
    <location>
        <begin position="32"/>
        <end position="51"/>
    </location>
</feature>
<keyword evidence="10" id="KW-0812">Transmembrane</keyword>
<evidence type="ECO:0000313" key="13">
    <source>
        <dbReference type="Proteomes" id="UP000198571"/>
    </source>
</evidence>
<dbReference type="InterPro" id="IPR004358">
    <property type="entry name" value="Sig_transdc_His_kin-like_C"/>
</dbReference>
<dbReference type="SUPFAM" id="SSF47384">
    <property type="entry name" value="Homodimeric domain of signal transducing histidine kinase"/>
    <property type="match status" value="1"/>
</dbReference>
<evidence type="ECO:0000256" key="6">
    <source>
        <dbReference type="ARBA" id="ARBA00022741"/>
    </source>
</evidence>
<dbReference type="SMART" id="SM00387">
    <property type="entry name" value="HATPase_c"/>
    <property type="match status" value="1"/>
</dbReference>
<dbReference type="Pfam" id="PF02518">
    <property type="entry name" value="HATPase_c"/>
    <property type="match status" value="1"/>
</dbReference>
<dbReference type="InterPro" id="IPR005467">
    <property type="entry name" value="His_kinase_dom"/>
</dbReference>
<dbReference type="GO" id="GO:0005886">
    <property type="term" value="C:plasma membrane"/>
    <property type="evidence" value="ECO:0007669"/>
    <property type="project" value="TreeGrafter"/>
</dbReference>
<keyword evidence="10" id="KW-1133">Transmembrane helix</keyword>
<dbReference type="InterPro" id="IPR036097">
    <property type="entry name" value="HisK_dim/P_sf"/>
</dbReference>
<dbReference type="GO" id="GO:0005524">
    <property type="term" value="F:ATP binding"/>
    <property type="evidence" value="ECO:0007669"/>
    <property type="project" value="UniProtKB-KW"/>
</dbReference>
<evidence type="ECO:0000256" key="2">
    <source>
        <dbReference type="ARBA" id="ARBA00004370"/>
    </source>
</evidence>
<accession>A0A1H9Q6I1</accession>
<name>A0A1H9Q6I1_9BACI</name>
<dbReference type="PANTHER" id="PTHR45453">
    <property type="entry name" value="PHOSPHATE REGULON SENSOR PROTEIN PHOR"/>
    <property type="match status" value="1"/>
</dbReference>
<keyword evidence="10" id="KW-0472">Membrane</keyword>
<dbReference type="Proteomes" id="UP000198571">
    <property type="component" value="Unassembled WGS sequence"/>
</dbReference>
<evidence type="ECO:0000256" key="4">
    <source>
        <dbReference type="ARBA" id="ARBA00022553"/>
    </source>
</evidence>
<dbReference type="OrthoDB" id="9773956at2"/>
<dbReference type="InterPro" id="IPR036890">
    <property type="entry name" value="HATPase_C_sf"/>
</dbReference>
<comment type="catalytic activity">
    <reaction evidence="1">
        <text>ATP + protein L-histidine = ADP + protein N-phospho-L-histidine.</text>
        <dbReference type="EC" id="2.7.13.3"/>
    </reaction>
</comment>
<feature type="transmembrane region" description="Helical" evidence="10">
    <location>
        <begin position="7"/>
        <end position="26"/>
    </location>
</feature>
<evidence type="ECO:0000256" key="10">
    <source>
        <dbReference type="SAM" id="Phobius"/>
    </source>
</evidence>
<dbReference type="Pfam" id="PF00512">
    <property type="entry name" value="HisKA"/>
    <property type="match status" value="1"/>
</dbReference>
<keyword evidence="5" id="KW-0808">Transferase</keyword>
<dbReference type="SMART" id="SM00388">
    <property type="entry name" value="HisKA"/>
    <property type="match status" value="1"/>
</dbReference>
<sequence>MFRNREFRTFFISLSVIAIGTISIAASLSREAFIMAVVSSLLFIAVTVLFTRWRYSEIKKLSGYLRQISSGNYTLDVRDNFEGELSILKSEIYKVTRKLSEQGAHLRTDKIELTKGLSDISHQLKTPLTSMLVMVDLLSDADLPEAERKEFTGNIRQQLKRIEWLVSSLLKLSKIDAGTVSFKKDRILVKDLVNKALEAVLVPIDIKEQHINIQGGGTMGFEGDMNWTAEALINLLKNAVEHTDEQGKITILWDENVLYTEIRVADHGEGIAREDLPYIFKRFYKGKNASEDSVGIGLAMAYSIVTNQGGDLQVKSDLGKGTEFLLKFYKQV</sequence>
<dbReference type="PRINTS" id="PR00344">
    <property type="entry name" value="BCTRLSENSOR"/>
</dbReference>
<keyword evidence="6" id="KW-0547">Nucleotide-binding</keyword>
<dbReference type="Gene3D" id="1.10.287.130">
    <property type="match status" value="1"/>
</dbReference>
<comment type="subcellular location">
    <subcellularLocation>
        <location evidence="2">Membrane</location>
    </subcellularLocation>
</comment>
<dbReference type="Gene3D" id="3.30.565.10">
    <property type="entry name" value="Histidine kinase-like ATPase, C-terminal domain"/>
    <property type="match status" value="1"/>
</dbReference>
<dbReference type="SUPFAM" id="SSF55874">
    <property type="entry name" value="ATPase domain of HSP90 chaperone/DNA topoisomerase II/histidine kinase"/>
    <property type="match status" value="1"/>
</dbReference>
<gene>
    <name evidence="12" type="ORF">SAMN05518684_10260</name>
</gene>
<feature type="domain" description="Histidine kinase" evidence="11">
    <location>
        <begin position="119"/>
        <end position="332"/>
    </location>
</feature>
<evidence type="ECO:0000256" key="8">
    <source>
        <dbReference type="ARBA" id="ARBA00022840"/>
    </source>
</evidence>
<keyword evidence="8" id="KW-0067">ATP-binding</keyword>
<keyword evidence="4" id="KW-0597">Phosphoprotein</keyword>
<dbReference type="CDD" id="cd00082">
    <property type="entry name" value="HisKA"/>
    <property type="match status" value="1"/>
</dbReference>
<evidence type="ECO:0000256" key="9">
    <source>
        <dbReference type="ARBA" id="ARBA00023012"/>
    </source>
</evidence>
<keyword evidence="13" id="KW-1185">Reference proteome</keyword>
<dbReference type="GO" id="GO:0016036">
    <property type="term" value="P:cellular response to phosphate starvation"/>
    <property type="evidence" value="ECO:0007669"/>
    <property type="project" value="TreeGrafter"/>
</dbReference>
<dbReference type="STRING" id="1601833.SAMN05518684_10260"/>
<dbReference type="GO" id="GO:0000155">
    <property type="term" value="F:phosphorelay sensor kinase activity"/>
    <property type="evidence" value="ECO:0007669"/>
    <property type="project" value="InterPro"/>
</dbReference>
<keyword evidence="9" id="KW-0902">Two-component regulatory system</keyword>
<protein>
    <recommendedName>
        <fullName evidence="3">histidine kinase</fullName>
        <ecNumber evidence="3">2.7.13.3</ecNumber>
    </recommendedName>
</protein>
<dbReference type="GO" id="GO:0004721">
    <property type="term" value="F:phosphoprotein phosphatase activity"/>
    <property type="evidence" value="ECO:0007669"/>
    <property type="project" value="TreeGrafter"/>
</dbReference>
<organism evidence="12 13">
    <name type="scientific">Salipaludibacillus aurantiacus</name>
    <dbReference type="NCBI Taxonomy" id="1601833"/>
    <lineage>
        <taxon>Bacteria</taxon>
        <taxon>Bacillati</taxon>
        <taxon>Bacillota</taxon>
        <taxon>Bacilli</taxon>
        <taxon>Bacillales</taxon>
        <taxon>Bacillaceae</taxon>
    </lineage>
</organism>
<dbReference type="InterPro" id="IPR050351">
    <property type="entry name" value="BphY/WalK/GraS-like"/>
</dbReference>
<dbReference type="PROSITE" id="PS50109">
    <property type="entry name" value="HIS_KIN"/>
    <property type="match status" value="1"/>
</dbReference>
<dbReference type="InterPro" id="IPR003661">
    <property type="entry name" value="HisK_dim/P_dom"/>
</dbReference>
<evidence type="ECO:0000259" key="11">
    <source>
        <dbReference type="PROSITE" id="PS50109"/>
    </source>
</evidence>
<evidence type="ECO:0000256" key="7">
    <source>
        <dbReference type="ARBA" id="ARBA00022777"/>
    </source>
</evidence>
<evidence type="ECO:0000256" key="5">
    <source>
        <dbReference type="ARBA" id="ARBA00022679"/>
    </source>
</evidence>
<dbReference type="AlphaFoldDB" id="A0A1H9Q6I1"/>
<proteinExistence type="predicted"/>
<dbReference type="EMBL" id="FOGT01000002">
    <property type="protein sequence ID" value="SER56060.1"/>
    <property type="molecule type" value="Genomic_DNA"/>
</dbReference>
<reference evidence="13" key="1">
    <citation type="submission" date="2016-10" db="EMBL/GenBank/DDBJ databases">
        <authorList>
            <person name="Varghese N."/>
            <person name="Submissions S."/>
        </authorList>
    </citation>
    <scope>NUCLEOTIDE SEQUENCE [LARGE SCALE GENOMIC DNA]</scope>
    <source>
        <strain evidence="13">S9</strain>
    </source>
</reference>
<evidence type="ECO:0000256" key="3">
    <source>
        <dbReference type="ARBA" id="ARBA00012438"/>
    </source>
</evidence>
<keyword evidence="7 12" id="KW-0418">Kinase</keyword>
<evidence type="ECO:0000313" key="12">
    <source>
        <dbReference type="EMBL" id="SER56060.1"/>
    </source>
</evidence>
<dbReference type="InterPro" id="IPR003594">
    <property type="entry name" value="HATPase_dom"/>
</dbReference>
<dbReference type="Gene3D" id="6.10.340.10">
    <property type="match status" value="1"/>
</dbReference>